<comment type="caution">
    <text evidence="5">The sequence shown here is derived from an EMBL/GenBank/DDBJ whole genome shotgun (WGS) entry which is preliminary data.</text>
</comment>
<dbReference type="GO" id="GO:0008010">
    <property type="term" value="F:structural constituent of chitin-based larval cuticle"/>
    <property type="evidence" value="ECO:0007669"/>
    <property type="project" value="TreeGrafter"/>
</dbReference>
<dbReference type="GO" id="GO:0062129">
    <property type="term" value="C:chitin-based extracellular matrix"/>
    <property type="evidence" value="ECO:0007669"/>
    <property type="project" value="TreeGrafter"/>
</dbReference>
<evidence type="ECO:0000256" key="4">
    <source>
        <dbReference type="SAM" id="SignalP"/>
    </source>
</evidence>
<reference evidence="5" key="1">
    <citation type="journal article" date="2016" name="Insect Biochem. Mol. Biol.">
        <title>Multifaceted biological insights from a draft genome sequence of the tobacco hornworm moth, Manduca sexta.</title>
        <authorList>
            <person name="Kanost M.R."/>
            <person name="Arrese E.L."/>
            <person name="Cao X."/>
            <person name="Chen Y.R."/>
            <person name="Chellapilla S."/>
            <person name="Goldsmith M.R."/>
            <person name="Grosse-Wilde E."/>
            <person name="Heckel D.G."/>
            <person name="Herndon N."/>
            <person name="Jiang H."/>
            <person name="Papanicolaou A."/>
            <person name="Qu J."/>
            <person name="Soulages J.L."/>
            <person name="Vogel H."/>
            <person name="Walters J."/>
            <person name="Waterhouse R.M."/>
            <person name="Ahn S.J."/>
            <person name="Almeida F.C."/>
            <person name="An C."/>
            <person name="Aqrawi P."/>
            <person name="Bretschneider A."/>
            <person name="Bryant W.B."/>
            <person name="Bucks S."/>
            <person name="Chao H."/>
            <person name="Chevignon G."/>
            <person name="Christen J.M."/>
            <person name="Clarke D.F."/>
            <person name="Dittmer N.T."/>
            <person name="Ferguson L.C.F."/>
            <person name="Garavelou S."/>
            <person name="Gordon K.H.J."/>
            <person name="Gunaratna R.T."/>
            <person name="Han Y."/>
            <person name="Hauser F."/>
            <person name="He Y."/>
            <person name="Heidel-Fischer H."/>
            <person name="Hirsh A."/>
            <person name="Hu Y."/>
            <person name="Jiang H."/>
            <person name="Kalra D."/>
            <person name="Klinner C."/>
            <person name="Konig C."/>
            <person name="Kovar C."/>
            <person name="Kroll A.R."/>
            <person name="Kuwar S.S."/>
            <person name="Lee S.L."/>
            <person name="Lehman R."/>
            <person name="Li K."/>
            <person name="Li Z."/>
            <person name="Liang H."/>
            <person name="Lovelace S."/>
            <person name="Lu Z."/>
            <person name="Mansfield J.H."/>
            <person name="McCulloch K.J."/>
            <person name="Mathew T."/>
            <person name="Morton B."/>
            <person name="Muzny D.M."/>
            <person name="Neunemann D."/>
            <person name="Ongeri F."/>
            <person name="Pauchet Y."/>
            <person name="Pu L.L."/>
            <person name="Pyrousis I."/>
            <person name="Rao X.J."/>
            <person name="Redding A."/>
            <person name="Roesel C."/>
            <person name="Sanchez-Gracia A."/>
            <person name="Schaack S."/>
            <person name="Shukla A."/>
            <person name="Tetreau G."/>
            <person name="Wang Y."/>
            <person name="Xiong G.H."/>
            <person name="Traut W."/>
            <person name="Walsh T.K."/>
            <person name="Worley K.C."/>
            <person name="Wu D."/>
            <person name="Wu W."/>
            <person name="Wu Y.Q."/>
            <person name="Zhang X."/>
            <person name="Zou Z."/>
            <person name="Zucker H."/>
            <person name="Briscoe A.D."/>
            <person name="Burmester T."/>
            <person name="Clem R.J."/>
            <person name="Feyereisen R."/>
            <person name="Grimmelikhuijzen C.J.P."/>
            <person name="Hamodrakas S.J."/>
            <person name="Hansson B.S."/>
            <person name="Huguet E."/>
            <person name="Jermiin L.S."/>
            <person name="Lan Q."/>
            <person name="Lehman H.K."/>
            <person name="Lorenzen M."/>
            <person name="Merzendorfer H."/>
            <person name="Michalopoulos I."/>
            <person name="Morton D.B."/>
            <person name="Muthukrishnan S."/>
            <person name="Oakeshott J.G."/>
            <person name="Palmer W."/>
            <person name="Park Y."/>
            <person name="Passarelli A.L."/>
            <person name="Rozas J."/>
            <person name="Schwartz L.M."/>
            <person name="Smith W."/>
            <person name="Southgate A."/>
            <person name="Vilcinskas A."/>
            <person name="Vogt R."/>
            <person name="Wang P."/>
            <person name="Werren J."/>
            <person name="Yu X.Q."/>
            <person name="Zhou J.J."/>
            <person name="Brown S.J."/>
            <person name="Scherer S.E."/>
            <person name="Richards S."/>
            <person name="Blissard G.W."/>
        </authorList>
    </citation>
    <scope>NUCLEOTIDE SEQUENCE</scope>
</reference>
<proteinExistence type="predicted"/>
<name>A0A921ZF94_MANSE</name>
<dbReference type="PANTHER" id="PTHR10380:SF173">
    <property type="entry name" value="CUTICULAR PROTEIN 47EF, ISOFORM C-RELATED"/>
    <property type="match status" value="1"/>
</dbReference>
<reference evidence="5" key="2">
    <citation type="submission" date="2020-12" db="EMBL/GenBank/DDBJ databases">
        <authorList>
            <person name="Kanost M."/>
        </authorList>
    </citation>
    <scope>NUCLEOTIDE SEQUENCE</scope>
</reference>
<feature type="signal peptide" evidence="4">
    <location>
        <begin position="1"/>
        <end position="15"/>
    </location>
</feature>
<keyword evidence="1 3" id="KW-0193">Cuticle</keyword>
<gene>
    <name evidence="5" type="ORF">O3G_MSEX009506</name>
</gene>
<organism evidence="5 6">
    <name type="scientific">Manduca sexta</name>
    <name type="common">Tobacco hawkmoth</name>
    <name type="synonym">Tobacco hornworm</name>
    <dbReference type="NCBI Taxonomy" id="7130"/>
    <lineage>
        <taxon>Eukaryota</taxon>
        <taxon>Metazoa</taxon>
        <taxon>Ecdysozoa</taxon>
        <taxon>Arthropoda</taxon>
        <taxon>Hexapoda</taxon>
        <taxon>Insecta</taxon>
        <taxon>Pterygota</taxon>
        <taxon>Neoptera</taxon>
        <taxon>Endopterygota</taxon>
        <taxon>Lepidoptera</taxon>
        <taxon>Glossata</taxon>
        <taxon>Ditrysia</taxon>
        <taxon>Bombycoidea</taxon>
        <taxon>Sphingidae</taxon>
        <taxon>Sphinginae</taxon>
        <taxon>Sphingini</taxon>
        <taxon>Manduca</taxon>
    </lineage>
</organism>
<dbReference type="PROSITE" id="PS51155">
    <property type="entry name" value="CHIT_BIND_RR_2"/>
    <property type="match status" value="1"/>
</dbReference>
<evidence type="ECO:0000256" key="1">
    <source>
        <dbReference type="ARBA" id="ARBA00022460"/>
    </source>
</evidence>
<evidence type="ECO:0008006" key="7">
    <source>
        <dbReference type="Google" id="ProtNLM"/>
    </source>
</evidence>
<protein>
    <recommendedName>
        <fullName evidence="7">Cuticle protein</fullName>
    </recommendedName>
</protein>
<dbReference type="InterPro" id="IPR031311">
    <property type="entry name" value="CHIT_BIND_RR_consensus"/>
</dbReference>
<sequence length="250" mass="26095">MKLIIFAALAALCSAEKLDRTYLPPASAKTAGGSAGSLQAPLVSGDELPAGGFVNEAQGVVVDAAAAGTRASPGVEETGLGGSRESYGSTASKVGDAAFRESAFSQIPNTFARIAPIPEHDTPIGPVFEGQVFKSKTLLPQASKDYNSNTLSYQNNVESHKYNYGFQTDNGIAVGEKGVAHDGIHAQGGYSYKGNDGQDYKVTYTADKGGYQPQGSHLPTPPPIPDDIIKSIEENAKEEAAGHYDDGELL</sequence>
<dbReference type="PROSITE" id="PS00233">
    <property type="entry name" value="CHIT_BIND_RR_1"/>
    <property type="match status" value="1"/>
</dbReference>
<evidence type="ECO:0000313" key="6">
    <source>
        <dbReference type="Proteomes" id="UP000791440"/>
    </source>
</evidence>
<evidence type="ECO:0000256" key="3">
    <source>
        <dbReference type="PROSITE-ProRule" id="PRU00497"/>
    </source>
</evidence>
<dbReference type="Proteomes" id="UP000791440">
    <property type="component" value="Unassembled WGS sequence"/>
</dbReference>
<accession>A0A921ZF94</accession>
<keyword evidence="2 4" id="KW-0732">Signal</keyword>
<dbReference type="PANTHER" id="PTHR10380">
    <property type="entry name" value="CUTICLE PROTEIN"/>
    <property type="match status" value="1"/>
</dbReference>
<evidence type="ECO:0000313" key="5">
    <source>
        <dbReference type="EMBL" id="KAG6455964.1"/>
    </source>
</evidence>
<keyword evidence="6" id="KW-1185">Reference proteome</keyword>
<dbReference type="AlphaFoldDB" id="A0A921ZF94"/>
<dbReference type="Pfam" id="PF00379">
    <property type="entry name" value="Chitin_bind_4"/>
    <property type="match status" value="1"/>
</dbReference>
<evidence type="ECO:0000256" key="2">
    <source>
        <dbReference type="ARBA" id="ARBA00022729"/>
    </source>
</evidence>
<dbReference type="EMBL" id="JH668502">
    <property type="protein sequence ID" value="KAG6455964.1"/>
    <property type="molecule type" value="Genomic_DNA"/>
</dbReference>
<dbReference type="InterPro" id="IPR000618">
    <property type="entry name" value="Insect_cuticle"/>
</dbReference>
<feature type="chain" id="PRO_5036907762" description="Cuticle protein" evidence="4">
    <location>
        <begin position="16"/>
        <end position="250"/>
    </location>
</feature>
<dbReference type="InterPro" id="IPR050468">
    <property type="entry name" value="Cuticle_Struct_Prot"/>
</dbReference>